<dbReference type="OrthoDB" id="2095648at2759"/>
<dbReference type="Gene3D" id="2.120.10.80">
    <property type="entry name" value="Kelch-type beta propeller"/>
    <property type="match status" value="1"/>
</dbReference>
<name>A0A7J6XBI9_THATH</name>
<evidence type="ECO:0000313" key="2">
    <source>
        <dbReference type="Proteomes" id="UP000554482"/>
    </source>
</evidence>
<proteinExistence type="predicted"/>
<dbReference type="SUPFAM" id="SSF117281">
    <property type="entry name" value="Kelch motif"/>
    <property type="match status" value="1"/>
</dbReference>
<protein>
    <recommendedName>
        <fullName evidence="3">F-box/kelch-repeat protein</fullName>
    </recommendedName>
</protein>
<organism evidence="1 2">
    <name type="scientific">Thalictrum thalictroides</name>
    <name type="common">Rue-anemone</name>
    <name type="synonym">Anemone thalictroides</name>
    <dbReference type="NCBI Taxonomy" id="46969"/>
    <lineage>
        <taxon>Eukaryota</taxon>
        <taxon>Viridiplantae</taxon>
        <taxon>Streptophyta</taxon>
        <taxon>Embryophyta</taxon>
        <taxon>Tracheophyta</taxon>
        <taxon>Spermatophyta</taxon>
        <taxon>Magnoliopsida</taxon>
        <taxon>Ranunculales</taxon>
        <taxon>Ranunculaceae</taxon>
        <taxon>Thalictroideae</taxon>
        <taxon>Thalictrum</taxon>
    </lineage>
</organism>
<dbReference type="AlphaFoldDB" id="A0A7J6XBI9"/>
<keyword evidence="2" id="KW-1185">Reference proteome</keyword>
<dbReference type="Proteomes" id="UP000554482">
    <property type="component" value="Unassembled WGS sequence"/>
</dbReference>
<accession>A0A7J6XBI9</accession>
<evidence type="ECO:0000313" key="1">
    <source>
        <dbReference type="EMBL" id="KAF5207161.1"/>
    </source>
</evidence>
<sequence length="120" mass="13564">MAECRGRVLMLTLIEEDVGTEILCVWEFDDSRKAWSNIATMPPLMSQSYAGVNAIIDCAGFGDYIMVCVSSMDYNLTKTVMLNIVENTWKELPVCMEPRCGHPKRFLSAFSFLPNIEDRA</sequence>
<gene>
    <name evidence="1" type="ORF">FRX31_003256</name>
</gene>
<comment type="caution">
    <text evidence="1">The sequence shown here is derived from an EMBL/GenBank/DDBJ whole genome shotgun (WGS) entry which is preliminary data.</text>
</comment>
<evidence type="ECO:0008006" key="3">
    <source>
        <dbReference type="Google" id="ProtNLM"/>
    </source>
</evidence>
<reference evidence="1 2" key="1">
    <citation type="submission" date="2020-06" db="EMBL/GenBank/DDBJ databases">
        <title>Transcriptomic and genomic resources for Thalictrum thalictroides and T. hernandezii: Facilitating candidate gene discovery in an emerging model plant lineage.</title>
        <authorList>
            <person name="Arias T."/>
            <person name="Riano-Pachon D.M."/>
            <person name="Di Stilio V.S."/>
        </authorList>
    </citation>
    <scope>NUCLEOTIDE SEQUENCE [LARGE SCALE GENOMIC DNA]</scope>
    <source>
        <strain evidence="2">cv. WT478/WT964</strain>
        <tissue evidence="1">Leaves</tissue>
    </source>
</reference>
<dbReference type="EMBL" id="JABWDY010001760">
    <property type="protein sequence ID" value="KAF5207161.1"/>
    <property type="molecule type" value="Genomic_DNA"/>
</dbReference>
<dbReference type="InterPro" id="IPR015915">
    <property type="entry name" value="Kelch-typ_b-propeller"/>
</dbReference>